<evidence type="ECO:0000313" key="2">
    <source>
        <dbReference type="EMBL" id="AIJ33120.1"/>
    </source>
</evidence>
<dbReference type="KEGG" id="cii:CIMIT_03650"/>
<dbReference type="HOGENOM" id="CLU_1945130_0_0_11"/>
<dbReference type="EMBL" id="CP009211">
    <property type="protein sequence ID" value="AIJ33120.1"/>
    <property type="molecule type" value="Genomic_DNA"/>
</dbReference>
<evidence type="ECO:0000313" key="3">
    <source>
        <dbReference type="EMBL" id="SNV63157.1"/>
    </source>
</evidence>
<dbReference type="Proteomes" id="UP000028780">
    <property type="component" value="Chromosome"/>
</dbReference>
<dbReference type="InterPro" id="IPR024266">
    <property type="entry name" value="DUF3806"/>
</dbReference>
<feature type="domain" description="DUF3806" evidence="1">
    <location>
        <begin position="62"/>
        <end position="121"/>
    </location>
</feature>
<name>A0A076NMV7_9CORY</name>
<dbReference type="EMBL" id="LT906467">
    <property type="protein sequence ID" value="SNV63157.1"/>
    <property type="molecule type" value="Genomic_DNA"/>
</dbReference>
<gene>
    <name evidence="2" type="ORF">CIMIT_03650</name>
    <name evidence="3" type="ORF">SAMEA4535761_00796</name>
</gene>
<keyword evidence="4" id="KW-1185">Reference proteome</keyword>
<evidence type="ECO:0000313" key="5">
    <source>
        <dbReference type="Proteomes" id="UP000215374"/>
    </source>
</evidence>
<protein>
    <submittedName>
        <fullName evidence="3">Domain of uncharacterized function (DUF3806)</fullName>
    </submittedName>
</protein>
<dbReference type="STRING" id="156978.CIMIT_03650"/>
<evidence type="ECO:0000259" key="1">
    <source>
        <dbReference type="Pfam" id="PF12713"/>
    </source>
</evidence>
<accession>A0A076NMV7</accession>
<dbReference type="OrthoDB" id="4407046at2"/>
<dbReference type="RefSeq" id="WP_038589272.1">
    <property type="nucleotide sequence ID" value="NZ_CP009211.1"/>
</dbReference>
<dbReference type="AlphaFoldDB" id="A0A076NMV7"/>
<dbReference type="eggNOG" id="ENOG5032B8M">
    <property type="taxonomic scope" value="Bacteria"/>
</dbReference>
<reference evidence="2 4" key="1">
    <citation type="submission" date="2014-08" db="EMBL/GenBank/DDBJ databases">
        <title>Complete genome sequence of Corynebacterium imitans DSM 44264, isolated from a five-month-old boy with suspected pharyngeal diphtheria.</title>
        <authorList>
            <person name="Mollmann S."/>
            <person name="Albersmeier A."/>
            <person name="Ruckert C."/>
            <person name="Tauch A."/>
        </authorList>
    </citation>
    <scope>NUCLEOTIDE SEQUENCE [LARGE SCALE GENOMIC DNA]</scope>
    <source>
        <strain evidence="2 4">DSM 44264</strain>
    </source>
</reference>
<organism evidence="2 4">
    <name type="scientific">Corynebacterium imitans</name>
    <dbReference type="NCBI Taxonomy" id="156978"/>
    <lineage>
        <taxon>Bacteria</taxon>
        <taxon>Bacillati</taxon>
        <taxon>Actinomycetota</taxon>
        <taxon>Actinomycetes</taxon>
        <taxon>Mycobacteriales</taxon>
        <taxon>Corynebacteriaceae</taxon>
        <taxon>Corynebacterium</taxon>
    </lineage>
</organism>
<reference evidence="3 5" key="2">
    <citation type="submission" date="2017-06" db="EMBL/GenBank/DDBJ databases">
        <authorList>
            <consortium name="Pathogen Informatics"/>
        </authorList>
    </citation>
    <scope>NUCLEOTIDE SEQUENCE [LARGE SCALE GENOMIC DNA]</scope>
    <source>
        <strain evidence="3 5">NCTC13015</strain>
    </source>
</reference>
<sequence>MAFKELDSQTRAQLDRDLAEAAGRGINGDVDAVVKSFEDTLAYYLGLPADVRRGYPRGETARIFGTALGAALVRDHGFAWRLLIDDYGTDLVVARNVDDAEPKYAAPLVIVDTRFEDEEPGKLTTFIKQFLKR</sequence>
<evidence type="ECO:0000313" key="4">
    <source>
        <dbReference type="Proteomes" id="UP000028780"/>
    </source>
</evidence>
<proteinExistence type="predicted"/>
<dbReference type="Pfam" id="PF12713">
    <property type="entry name" value="DUF3806"/>
    <property type="match status" value="1"/>
</dbReference>
<dbReference type="Proteomes" id="UP000215374">
    <property type="component" value="Chromosome 1"/>
</dbReference>